<feature type="transmembrane region" description="Helical" evidence="1">
    <location>
        <begin position="89"/>
        <end position="111"/>
    </location>
</feature>
<dbReference type="InterPro" id="IPR050570">
    <property type="entry name" value="Cell_wall_metabolism_enzyme"/>
</dbReference>
<dbReference type="InterPro" id="IPR018392">
    <property type="entry name" value="LysM"/>
</dbReference>
<dbReference type="InterPro" id="IPR016047">
    <property type="entry name" value="M23ase_b-sheet_dom"/>
</dbReference>
<sequence>MSATLDYSQGITFILYHLKKFLVRLLVLTWKFFALLKQFLSLLYAITLRASLLFVGRFLFRHILLRFYKLYLPLSHKFKVKFFINHNRFLYIATHRFLIHALFILIALAVATHNLRAQEIQSETVGQKSLLTTLTTGENEFIIETAETQETPASYVDTSGFIVYKTPNLADDIDFDIVNDTEVAETGGALVKTNIPTTETTPGGARQYDDILYHIVSEGETTSEIAEQYGITTHTLLWENKLGTKDLIRPGQKLTILPSDGVSHRITSGDTIESISKKYAASAEEIINYNALANASAIREGDILIIPDGTPPAPPTPRITPPAPKSRLARVREILSDDEAPAGSSEKKSGLIWPTRAKRLSQYFGYRHSGIDIDGGFGDAVWAADSGVVATAGWDGGYGIRVVVNHGDGIQTLYAHLQKTYVKTGQSVDQGQTLGEQGSTGRSTGAHLHFEVRINGRTVNPLHYVK</sequence>
<feature type="domain" description="LysM" evidence="2">
    <location>
        <begin position="262"/>
        <end position="306"/>
    </location>
</feature>
<protein>
    <recommendedName>
        <fullName evidence="2">LysM domain-containing protein</fullName>
    </recommendedName>
</protein>
<feature type="transmembrane region" description="Helical" evidence="1">
    <location>
        <begin position="46"/>
        <end position="68"/>
    </location>
</feature>
<gene>
    <name evidence="3" type="ORF">A3B74_02050</name>
</gene>
<dbReference type="Proteomes" id="UP000177165">
    <property type="component" value="Unassembled WGS sequence"/>
</dbReference>
<feature type="domain" description="LysM" evidence="2">
    <location>
        <begin position="212"/>
        <end position="256"/>
    </location>
</feature>
<dbReference type="Gene3D" id="2.70.70.10">
    <property type="entry name" value="Glucose Permease (Domain IIA)"/>
    <property type="match status" value="1"/>
</dbReference>
<proteinExistence type="predicted"/>
<keyword evidence="1" id="KW-1133">Transmembrane helix</keyword>
<reference evidence="3 4" key="1">
    <citation type="journal article" date="2016" name="Nat. Commun.">
        <title>Thousands of microbial genomes shed light on interconnected biogeochemical processes in an aquifer system.</title>
        <authorList>
            <person name="Anantharaman K."/>
            <person name="Brown C.T."/>
            <person name="Hug L.A."/>
            <person name="Sharon I."/>
            <person name="Castelle C.J."/>
            <person name="Probst A.J."/>
            <person name="Thomas B.C."/>
            <person name="Singh A."/>
            <person name="Wilkins M.J."/>
            <person name="Karaoz U."/>
            <person name="Brodie E.L."/>
            <person name="Williams K.H."/>
            <person name="Hubbard S.S."/>
            <person name="Banfield J.F."/>
        </authorList>
    </citation>
    <scope>NUCLEOTIDE SEQUENCE [LARGE SCALE GENOMIC DNA]</scope>
</reference>
<keyword evidence="1" id="KW-0812">Transmembrane</keyword>
<dbReference type="Pfam" id="PF01476">
    <property type="entry name" value="LysM"/>
    <property type="match status" value="2"/>
</dbReference>
<accession>A0A1G2ANH3</accession>
<dbReference type="InterPro" id="IPR036779">
    <property type="entry name" value="LysM_dom_sf"/>
</dbReference>
<dbReference type="GO" id="GO:0004222">
    <property type="term" value="F:metalloendopeptidase activity"/>
    <property type="evidence" value="ECO:0007669"/>
    <property type="project" value="TreeGrafter"/>
</dbReference>
<evidence type="ECO:0000313" key="3">
    <source>
        <dbReference type="EMBL" id="OGY78458.1"/>
    </source>
</evidence>
<organism evidence="3 4">
    <name type="scientific">Candidatus Kerfeldbacteria bacterium RIFCSPHIGHO2_02_FULL_42_14</name>
    <dbReference type="NCBI Taxonomy" id="1798540"/>
    <lineage>
        <taxon>Bacteria</taxon>
        <taxon>Candidatus Kerfeldiibacteriota</taxon>
    </lineage>
</organism>
<dbReference type="PANTHER" id="PTHR21666">
    <property type="entry name" value="PEPTIDASE-RELATED"/>
    <property type="match status" value="1"/>
</dbReference>
<dbReference type="CDD" id="cd00118">
    <property type="entry name" value="LysM"/>
    <property type="match status" value="2"/>
</dbReference>
<dbReference type="SUPFAM" id="SSF51261">
    <property type="entry name" value="Duplicated hybrid motif"/>
    <property type="match status" value="1"/>
</dbReference>
<evidence type="ECO:0000259" key="2">
    <source>
        <dbReference type="PROSITE" id="PS51782"/>
    </source>
</evidence>
<dbReference type="PANTHER" id="PTHR21666:SF270">
    <property type="entry name" value="MUREIN HYDROLASE ACTIVATOR ENVC"/>
    <property type="match status" value="1"/>
</dbReference>
<keyword evidence="1" id="KW-0472">Membrane</keyword>
<dbReference type="Gene3D" id="3.10.350.10">
    <property type="entry name" value="LysM domain"/>
    <property type="match status" value="2"/>
</dbReference>
<comment type="caution">
    <text evidence="3">The sequence shown here is derived from an EMBL/GenBank/DDBJ whole genome shotgun (WGS) entry which is preliminary data.</text>
</comment>
<dbReference type="CDD" id="cd12797">
    <property type="entry name" value="M23_peptidase"/>
    <property type="match status" value="1"/>
</dbReference>
<dbReference type="SMART" id="SM00257">
    <property type="entry name" value="LysM"/>
    <property type="match status" value="2"/>
</dbReference>
<evidence type="ECO:0000256" key="1">
    <source>
        <dbReference type="SAM" id="Phobius"/>
    </source>
</evidence>
<dbReference type="STRING" id="1798540.A3B74_02050"/>
<dbReference type="EMBL" id="MHKB01000015">
    <property type="protein sequence ID" value="OGY78458.1"/>
    <property type="molecule type" value="Genomic_DNA"/>
</dbReference>
<dbReference type="SUPFAM" id="SSF54106">
    <property type="entry name" value="LysM domain"/>
    <property type="match status" value="2"/>
</dbReference>
<dbReference type="AlphaFoldDB" id="A0A1G2ANH3"/>
<dbReference type="Pfam" id="PF01551">
    <property type="entry name" value="Peptidase_M23"/>
    <property type="match status" value="1"/>
</dbReference>
<dbReference type="PROSITE" id="PS51782">
    <property type="entry name" value="LYSM"/>
    <property type="match status" value="2"/>
</dbReference>
<dbReference type="InterPro" id="IPR011055">
    <property type="entry name" value="Dup_hybrid_motif"/>
</dbReference>
<name>A0A1G2ANH3_9BACT</name>
<evidence type="ECO:0000313" key="4">
    <source>
        <dbReference type="Proteomes" id="UP000177165"/>
    </source>
</evidence>